<evidence type="ECO:0000256" key="1">
    <source>
        <dbReference type="SAM" id="SignalP"/>
    </source>
</evidence>
<proteinExistence type="predicted"/>
<organism evidence="2 3">
    <name type="scientific">Periconia digitata</name>
    <dbReference type="NCBI Taxonomy" id="1303443"/>
    <lineage>
        <taxon>Eukaryota</taxon>
        <taxon>Fungi</taxon>
        <taxon>Dikarya</taxon>
        <taxon>Ascomycota</taxon>
        <taxon>Pezizomycotina</taxon>
        <taxon>Dothideomycetes</taxon>
        <taxon>Pleosporomycetidae</taxon>
        <taxon>Pleosporales</taxon>
        <taxon>Massarineae</taxon>
        <taxon>Periconiaceae</taxon>
        <taxon>Periconia</taxon>
    </lineage>
</organism>
<reference evidence="2" key="1">
    <citation type="submission" date="2023-01" db="EMBL/GenBank/DDBJ databases">
        <authorList>
            <person name="Van Ghelder C."/>
            <person name="Rancurel C."/>
        </authorList>
    </citation>
    <scope>NUCLEOTIDE SEQUENCE</scope>
    <source>
        <strain evidence="2">CNCM I-4278</strain>
    </source>
</reference>
<dbReference type="OrthoDB" id="3778944at2759"/>
<dbReference type="EMBL" id="CAOQHR010000004">
    <property type="protein sequence ID" value="CAI6334174.1"/>
    <property type="molecule type" value="Genomic_DNA"/>
</dbReference>
<accession>A0A9W4XJF5</accession>
<evidence type="ECO:0000313" key="3">
    <source>
        <dbReference type="Proteomes" id="UP001152607"/>
    </source>
</evidence>
<feature type="chain" id="PRO_5040965887" evidence="1">
    <location>
        <begin position="19"/>
        <end position="92"/>
    </location>
</feature>
<keyword evidence="3" id="KW-1185">Reference proteome</keyword>
<sequence>MLLLNILSLLAITSYVSAGPLTIFSDPGGPCKKESDCYGGAKCCSQICVLGSCRMDGSCDADNDCYGWCHNTPGTCNIKKGQTEGRCVCDSC</sequence>
<protein>
    <submittedName>
        <fullName evidence="2">Uncharacterized protein</fullName>
    </submittedName>
</protein>
<gene>
    <name evidence="2" type="ORF">PDIGIT_LOCUS7228</name>
</gene>
<evidence type="ECO:0000313" key="2">
    <source>
        <dbReference type="EMBL" id="CAI6334174.1"/>
    </source>
</evidence>
<keyword evidence="1" id="KW-0732">Signal</keyword>
<name>A0A9W4XJF5_9PLEO</name>
<dbReference type="AlphaFoldDB" id="A0A9W4XJF5"/>
<comment type="caution">
    <text evidence="2">The sequence shown here is derived from an EMBL/GenBank/DDBJ whole genome shotgun (WGS) entry which is preliminary data.</text>
</comment>
<dbReference type="Proteomes" id="UP001152607">
    <property type="component" value="Unassembled WGS sequence"/>
</dbReference>
<feature type="signal peptide" evidence="1">
    <location>
        <begin position="1"/>
        <end position="18"/>
    </location>
</feature>